<feature type="domain" description="MacB-like periplasmic core" evidence="8">
    <location>
        <begin position="20"/>
        <end position="227"/>
    </location>
</feature>
<dbReference type="InterPro" id="IPR003838">
    <property type="entry name" value="ABC3_permease_C"/>
</dbReference>
<proteinExistence type="predicted"/>
<evidence type="ECO:0000313" key="9">
    <source>
        <dbReference type="EMBL" id="RDC65552.1"/>
    </source>
</evidence>
<evidence type="ECO:0000256" key="2">
    <source>
        <dbReference type="ARBA" id="ARBA00022475"/>
    </source>
</evidence>
<dbReference type="GO" id="GO:0005886">
    <property type="term" value="C:plasma membrane"/>
    <property type="evidence" value="ECO:0007669"/>
    <property type="project" value="UniProtKB-SubCell"/>
</dbReference>
<dbReference type="OrthoDB" id="5933722at2"/>
<evidence type="ECO:0000256" key="3">
    <source>
        <dbReference type="ARBA" id="ARBA00022692"/>
    </source>
</evidence>
<keyword evidence="3 6" id="KW-0812">Transmembrane</keyword>
<dbReference type="Pfam" id="PF12704">
    <property type="entry name" value="MacB_PCD"/>
    <property type="match status" value="2"/>
</dbReference>
<dbReference type="PANTHER" id="PTHR30572">
    <property type="entry name" value="MEMBRANE COMPONENT OF TRANSPORTER-RELATED"/>
    <property type="match status" value="1"/>
</dbReference>
<feature type="transmembrane region" description="Helical" evidence="6">
    <location>
        <begin position="326"/>
        <end position="353"/>
    </location>
</feature>
<comment type="subcellular location">
    <subcellularLocation>
        <location evidence="1">Cell membrane</location>
        <topology evidence="1">Multi-pass membrane protein</topology>
    </subcellularLocation>
</comment>
<feature type="transmembrane region" description="Helical" evidence="6">
    <location>
        <begin position="21"/>
        <end position="41"/>
    </location>
</feature>
<evidence type="ECO:0000259" key="8">
    <source>
        <dbReference type="Pfam" id="PF12704"/>
    </source>
</evidence>
<evidence type="ECO:0000256" key="1">
    <source>
        <dbReference type="ARBA" id="ARBA00004651"/>
    </source>
</evidence>
<accession>A0A369QMG8</accession>
<protein>
    <submittedName>
        <fullName evidence="9">Macrolide export ATP-binding/permease protein MacB</fullName>
    </submittedName>
</protein>
<sequence length="787" mass="87599">MWYSYFKIAWRNLFRQKAFSFINVFGLAMGMVCSILIMLWVQDELSYDRFHANADNLYRITTSTPDIKAAVSAAPMGAALVAQIPEVKNAARLWHSTNLFGVGERKFEEKQVFFADATFLELFSFSLLKGDPKTALHRPDGILITEAMAEKYFGKAEALGQIIRKDNQDNFVVTGILANVPANSHLQFDFILPISFIAQTNQDLKENRWGNFNFYTYVQLHENAVTSPAALQKLSQRVNQFFKKNYDKLKIDFQLQPVTSIHLHSNLLRDLPGNGSIQYVRVFSVVAFFILAVACINFMNLATARSARRAKEVGLRKVIGANRRQLIWQFLGESTIISILALVLATFLVWALLPAFNSLAEKSLAINFRNVKLLFTLLGIALVTGLLSGSYPALFLSGFQPIKVLKGSLKLGAGNVFFRNGLVVTQFVVSIVLLVGTAVVYKQLQYIQNKNLGFDKENLVYIPVTGELWNKQQALKTELQQNALTSNFTTVSDLPTNLITGTINVQWEGKDPASQPVFPEMAVDENFISAFHMKLLRGRSFSKSLQSDTANFIVNETALRIMGMNLTTAIGKSLTFGGVKGNIIGVVQDFNFKPMQHAIEPLVLYYRPLNGTIVVRTQPGNTEATIQALGKISQQLNPAFPFTYNFLDQDIANLYQSEQRMGAIFNVFAVLAIFISCLGLYGLSAFMAEQRTKEIGVRKVLGASVFDIVYLLSRNFTSLLAIAMVIAIPLAWWAMNNWLEGFVYRIGINGSILLTACLTALLTAGLTVSYESIKAAVANPAKALRNE</sequence>
<feature type="transmembrane region" description="Helical" evidence="6">
    <location>
        <begin position="663"/>
        <end position="687"/>
    </location>
</feature>
<comment type="caution">
    <text evidence="9">The sequence shown here is derived from an EMBL/GenBank/DDBJ whole genome shotgun (WGS) entry which is preliminary data.</text>
</comment>
<feature type="transmembrane region" description="Helical" evidence="6">
    <location>
        <begin position="746"/>
        <end position="768"/>
    </location>
</feature>
<feature type="domain" description="ABC3 transporter permease C-terminal" evidence="7">
    <location>
        <begin position="666"/>
        <end position="776"/>
    </location>
</feature>
<keyword evidence="4 6" id="KW-1133">Transmembrane helix</keyword>
<evidence type="ECO:0000256" key="4">
    <source>
        <dbReference type="ARBA" id="ARBA00022989"/>
    </source>
</evidence>
<dbReference type="GO" id="GO:0022857">
    <property type="term" value="F:transmembrane transporter activity"/>
    <property type="evidence" value="ECO:0007669"/>
    <property type="project" value="TreeGrafter"/>
</dbReference>
<organism evidence="9 10">
    <name type="scientific">Adhaeribacter pallidiroseus</name>
    <dbReference type="NCBI Taxonomy" id="2072847"/>
    <lineage>
        <taxon>Bacteria</taxon>
        <taxon>Pseudomonadati</taxon>
        <taxon>Bacteroidota</taxon>
        <taxon>Cytophagia</taxon>
        <taxon>Cytophagales</taxon>
        <taxon>Hymenobacteraceae</taxon>
        <taxon>Adhaeribacter</taxon>
    </lineage>
</organism>
<keyword evidence="5 6" id="KW-0472">Membrane</keyword>
<evidence type="ECO:0000256" key="5">
    <source>
        <dbReference type="ARBA" id="ARBA00023136"/>
    </source>
</evidence>
<keyword evidence="9" id="KW-0067">ATP-binding</keyword>
<feature type="transmembrane region" description="Helical" evidence="6">
    <location>
        <begin position="373"/>
        <end position="396"/>
    </location>
</feature>
<gene>
    <name evidence="9" type="ORF">AHMF7616_04182</name>
</gene>
<evidence type="ECO:0000256" key="6">
    <source>
        <dbReference type="SAM" id="Phobius"/>
    </source>
</evidence>
<dbReference type="Pfam" id="PF02687">
    <property type="entry name" value="FtsX"/>
    <property type="match status" value="2"/>
</dbReference>
<keyword evidence="9" id="KW-0547">Nucleotide-binding</keyword>
<feature type="domain" description="ABC3 transporter permease C-terminal" evidence="7">
    <location>
        <begin position="285"/>
        <end position="400"/>
    </location>
</feature>
<reference evidence="9 10" key="1">
    <citation type="submission" date="2018-04" db="EMBL/GenBank/DDBJ databases">
        <title>Adhaeribacter sp. HMF7616 genome sequencing and assembly.</title>
        <authorList>
            <person name="Kang H."/>
            <person name="Kang J."/>
            <person name="Cha I."/>
            <person name="Kim H."/>
            <person name="Joh K."/>
        </authorList>
    </citation>
    <scope>NUCLEOTIDE SEQUENCE [LARGE SCALE GENOMIC DNA]</scope>
    <source>
        <strain evidence="9 10">HMF7616</strain>
    </source>
</reference>
<dbReference type="PANTHER" id="PTHR30572:SF18">
    <property type="entry name" value="ABC-TYPE MACROLIDE FAMILY EXPORT SYSTEM PERMEASE COMPONENT 2"/>
    <property type="match status" value="1"/>
</dbReference>
<dbReference type="InterPro" id="IPR025857">
    <property type="entry name" value="MacB_PCD"/>
</dbReference>
<keyword evidence="10" id="KW-1185">Reference proteome</keyword>
<evidence type="ECO:0000313" key="10">
    <source>
        <dbReference type="Proteomes" id="UP000253919"/>
    </source>
</evidence>
<name>A0A369QMG8_9BACT</name>
<dbReference type="AlphaFoldDB" id="A0A369QMG8"/>
<dbReference type="RefSeq" id="WP_115374544.1">
    <property type="nucleotide sequence ID" value="NZ_QASA01000001.1"/>
</dbReference>
<dbReference type="EMBL" id="QASA01000001">
    <property type="protein sequence ID" value="RDC65552.1"/>
    <property type="molecule type" value="Genomic_DNA"/>
</dbReference>
<dbReference type="InterPro" id="IPR050250">
    <property type="entry name" value="Macrolide_Exporter_MacB"/>
</dbReference>
<feature type="domain" description="MacB-like periplasmic core" evidence="8">
    <location>
        <begin position="429"/>
        <end position="628"/>
    </location>
</feature>
<evidence type="ECO:0000259" key="7">
    <source>
        <dbReference type="Pfam" id="PF02687"/>
    </source>
</evidence>
<keyword evidence="2" id="KW-1003">Cell membrane</keyword>
<dbReference type="Proteomes" id="UP000253919">
    <property type="component" value="Unassembled WGS sequence"/>
</dbReference>
<dbReference type="GO" id="GO:0005524">
    <property type="term" value="F:ATP binding"/>
    <property type="evidence" value="ECO:0007669"/>
    <property type="project" value="UniProtKB-KW"/>
</dbReference>
<feature type="transmembrane region" description="Helical" evidence="6">
    <location>
        <begin position="708"/>
        <end position="734"/>
    </location>
</feature>
<feature type="transmembrane region" description="Helical" evidence="6">
    <location>
        <begin position="279"/>
        <end position="301"/>
    </location>
</feature>
<feature type="transmembrane region" description="Helical" evidence="6">
    <location>
        <begin position="417"/>
        <end position="441"/>
    </location>
</feature>